<sequence>MEDVSHALWNCPSSVKYGKAAGLWHLIKEGLCFDLSLPPGAPGQKHQMVPPPNGQLKINVGASVNGRFQGVGVGSVIRDSAGLIAASSHHYFRTPLSPLGAELCAMKVGLVLVAEMGFKNCILESDCSLEIQLIRRKDDGCSDYDPLVADVRKLLSQVNQASTSNPNDQPATASPATDLTAQCQQLISGKNGKSYSKYKKKCNICHKTTYLKRDCSKLEFTELGNSRNNRKFSNVDIADGGESEGYDRDGDMVVSNGYSGLDWVIELGCFFHICLDISQFCSHKEIESGIVKLGDNKTCLVIGIGFVKIGLP</sequence>
<dbReference type="AlphaFoldDB" id="A0A7J6HBP2"/>
<dbReference type="InterPro" id="IPR044730">
    <property type="entry name" value="RNase_H-like_dom_plant"/>
</dbReference>
<comment type="caution">
    <text evidence="3">The sequence shown here is derived from an EMBL/GenBank/DDBJ whole genome shotgun (WGS) entry which is preliminary data.</text>
</comment>
<dbReference type="InterPro" id="IPR002156">
    <property type="entry name" value="RNaseH_domain"/>
</dbReference>
<dbReference type="GO" id="GO:0003676">
    <property type="term" value="F:nucleic acid binding"/>
    <property type="evidence" value="ECO:0007669"/>
    <property type="project" value="InterPro"/>
</dbReference>
<dbReference type="InterPro" id="IPR053151">
    <property type="entry name" value="RNase_H-like"/>
</dbReference>
<reference evidence="3 4" key="1">
    <citation type="journal article" date="2020" name="bioRxiv">
        <title>Sequence and annotation of 42 cannabis genomes reveals extensive copy number variation in cannabinoid synthesis and pathogen resistance genes.</title>
        <authorList>
            <person name="Mckernan K.J."/>
            <person name="Helbert Y."/>
            <person name="Kane L.T."/>
            <person name="Ebling H."/>
            <person name="Zhang L."/>
            <person name="Liu B."/>
            <person name="Eaton Z."/>
            <person name="Mclaughlin S."/>
            <person name="Kingan S."/>
            <person name="Baybayan P."/>
            <person name="Concepcion G."/>
            <person name="Jordan M."/>
            <person name="Riva A."/>
            <person name="Barbazuk W."/>
            <person name="Harkins T."/>
        </authorList>
    </citation>
    <scope>NUCLEOTIDE SEQUENCE [LARGE SCALE GENOMIC DNA]</scope>
    <source>
        <strain evidence="4">cv. Jamaican Lion 4</strain>
        <tissue evidence="3">Leaf</tissue>
    </source>
</reference>
<accession>A0A7J6HBP2</accession>
<evidence type="ECO:0008006" key="5">
    <source>
        <dbReference type="Google" id="ProtNLM"/>
    </source>
</evidence>
<dbReference type="Proteomes" id="UP000525078">
    <property type="component" value="Unassembled WGS sequence"/>
</dbReference>
<dbReference type="Pfam" id="PF22936">
    <property type="entry name" value="Pol_BBD"/>
    <property type="match status" value="1"/>
</dbReference>
<dbReference type="CDD" id="cd06222">
    <property type="entry name" value="RNase_H_like"/>
    <property type="match status" value="1"/>
</dbReference>
<dbReference type="Pfam" id="PF13456">
    <property type="entry name" value="RVT_3"/>
    <property type="match status" value="1"/>
</dbReference>
<gene>
    <name evidence="3" type="ORF">F8388_010760</name>
</gene>
<dbReference type="GO" id="GO:0004523">
    <property type="term" value="F:RNA-DNA hybrid ribonuclease activity"/>
    <property type="evidence" value="ECO:0007669"/>
    <property type="project" value="InterPro"/>
</dbReference>
<feature type="domain" description="Retrovirus-related Pol polyprotein from transposon TNT 1-94-like beta-barrel" evidence="2">
    <location>
        <begin position="263"/>
        <end position="309"/>
    </location>
</feature>
<evidence type="ECO:0000313" key="3">
    <source>
        <dbReference type="EMBL" id="KAF4392737.1"/>
    </source>
</evidence>
<dbReference type="PANTHER" id="PTHR47723">
    <property type="entry name" value="OS05G0353850 PROTEIN"/>
    <property type="match status" value="1"/>
</dbReference>
<evidence type="ECO:0000313" key="4">
    <source>
        <dbReference type="Proteomes" id="UP000525078"/>
    </source>
</evidence>
<dbReference type="EMBL" id="JAATIP010000016">
    <property type="protein sequence ID" value="KAF4392737.1"/>
    <property type="molecule type" value="Genomic_DNA"/>
</dbReference>
<protein>
    <recommendedName>
        <fullName evidence="5">RNase H type-1 domain-containing protein</fullName>
    </recommendedName>
</protein>
<evidence type="ECO:0000259" key="1">
    <source>
        <dbReference type="Pfam" id="PF13456"/>
    </source>
</evidence>
<evidence type="ECO:0000259" key="2">
    <source>
        <dbReference type="Pfam" id="PF22936"/>
    </source>
</evidence>
<feature type="domain" description="RNase H type-1" evidence="1">
    <location>
        <begin position="69"/>
        <end position="164"/>
    </location>
</feature>
<dbReference type="PANTHER" id="PTHR47723:SF21">
    <property type="entry name" value="POLYNUCLEOTIDYL TRANSFERASE, RIBONUCLEASE H-LIKE SUPERFAMILY PROTEIN"/>
    <property type="match status" value="1"/>
</dbReference>
<organism evidence="3 4">
    <name type="scientific">Cannabis sativa</name>
    <name type="common">Hemp</name>
    <name type="synonym">Marijuana</name>
    <dbReference type="NCBI Taxonomy" id="3483"/>
    <lineage>
        <taxon>Eukaryota</taxon>
        <taxon>Viridiplantae</taxon>
        <taxon>Streptophyta</taxon>
        <taxon>Embryophyta</taxon>
        <taxon>Tracheophyta</taxon>
        <taxon>Spermatophyta</taxon>
        <taxon>Magnoliopsida</taxon>
        <taxon>eudicotyledons</taxon>
        <taxon>Gunneridae</taxon>
        <taxon>Pentapetalae</taxon>
        <taxon>rosids</taxon>
        <taxon>fabids</taxon>
        <taxon>Rosales</taxon>
        <taxon>Cannabaceae</taxon>
        <taxon>Cannabis</taxon>
    </lineage>
</organism>
<proteinExistence type="predicted"/>
<dbReference type="InterPro" id="IPR036397">
    <property type="entry name" value="RNaseH_sf"/>
</dbReference>
<dbReference type="Gene3D" id="3.30.420.10">
    <property type="entry name" value="Ribonuclease H-like superfamily/Ribonuclease H"/>
    <property type="match status" value="1"/>
</dbReference>
<dbReference type="InterPro" id="IPR054722">
    <property type="entry name" value="PolX-like_BBD"/>
</dbReference>
<name>A0A7J6HBP2_CANSA</name>